<evidence type="ECO:0000313" key="1">
    <source>
        <dbReference type="EMBL" id="CAG6454348.1"/>
    </source>
</evidence>
<dbReference type="AlphaFoldDB" id="A0A8D8F1U2"/>
<proteinExistence type="predicted"/>
<sequence>MFFSSLTTERFCALFCFVGQCTLFWLSSQHHLLFCHKSGNNGQNLIPYFGLVTVIPVELEEGVPSRPKHIHFPKLHRSDPNFRGRSVADLQRCQRKQQQKNVNTLRLMDCRTLHCRSNRTAPTK</sequence>
<organism evidence="1">
    <name type="scientific">Culex pipiens</name>
    <name type="common">House mosquito</name>
    <dbReference type="NCBI Taxonomy" id="7175"/>
    <lineage>
        <taxon>Eukaryota</taxon>
        <taxon>Metazoa</taxon>
        <taxon>Ecdysozoa</taxon>
        <taxon>Arthropoda</taxon>
        <taxon>Hexapoda</taxon>
        <taxon>Insecta</taxon>
        <taxon>Pterygota</taxon>
        <taxon>Neoptera</taxon>
        <taxon>Endopterygota</taxon>
        <taxon>Diptera</taxon>
        <taxon>Nematocera</taxon>
        <taxon>Culicoidea</taxon>
        <taxon>Culicidae</taxon>
        <taxon>Culicinae</taxon>
        <taxon>Culicini</taxon>
        <taxon>Culex</taxon>
        <taxon>Culex</taxon>
    </lineage>
</organism>
<reference evidence="1" key="1">
    <citation type="submission" date="2021-05" db="EMBL/GenBank/DDBJ databases">
        <authorList>
            <person name="Alioto T."/>
            <person name="Alioto T."/>
            <person name="Gomez Garrido J."/>
        </authorList>
    </citation>
    <scope>NUCLEOTIDE SEQUENCE</scope>
</reference>
<name>A0A8D8F1U2_CULPI</name>
<dbReference type="EMBL" id="HBUE01025791">
    <property type="protein sequence ID" value="CAG6454348.1"/>
    <property type="molecule type" value="Transcribed_RNA"/>
</dbReference>
<protein>
    <submittedName>
        <fullName evidence="1">(northern house mosquito) hypothetical protein</fullName>
    </submittedName>
</protein>
<accession>A0A8D8F1U2</accession>